<evidence type="ECO:0000256" key="2">
    <source>
        <dbReference type="ARBA" id="ARBA00022723"/>
    </source>
</evidence>
<dbReference type="GO" id="GO:0007188">
    <property type="term" value="P:adenylate cyclase-modulating G protein-coupled receptor signaling pathway"/>
    <property type="evidence" value="ECO:0007669"/>
    <property type="project" value="TreeGrafter"/>
</dbReference>
<dbReference type="GO" id="GO:0046872">
    <property type="term" value="F:metal ion binding"/>
    <property type="evidence" value="ECO:0007669"/>
    <property type="project" value="UniProtKB-KW"/>
</dbReference>
<dbReference type="GO" id="GO:0005737">
    <property type="term" value="C:cytoplasm"/>
    <property type="evidence" value="ECO:0007669"/>
    <property type="project" value="TreeGrafter"/>
</dbReference>
<dbReference type="OrthoDB" id="5817230at2759"/>
<evidence type="ECO:0000256" key="4">
    <source>
        <dbReference type="ARBA" id="ARBA00022842"/>
    </source>
</evidence>
<dbReference type="InterPro" id="IPR011025">
    <property type="entry name" value="GproteinA_insert"/>
</dbReference>
<feature type="binding site" evidence="7">
    <location>
        <begin position="252"/>
        <end position="257"/>
    </location>
    <ligand>
        <name>GTP</name>
        <dbReference type="ChEBI" id="CHEBI:37565"/>
    </ligand>
</feature>
<proteinExistence type="predicted"/>
<dbReference type="Proteomes" id="UP000272942">
    <property type="component" value="Unassembled WGS sequence"/>
</dbReference>
<dbReference type="InterPro" id="IPR027417">
    <property type="entry name" value="P-loop_NTPase"/>
</dbReference>
<comment type="subunit">
    <text evidence="1">G proteins are composed of 3 units; alpha, beta and gamma. The alpha chain contains the guanine nucleotide binding site.</text>
</comment>
<gene>
    <name evidence="9" type="ORF">ECPE_LOCUS12957</name>
</gene>
<evidence type="ECO:0000256" key="5">
    <source>
        <dbReference type="ARBA" id="ARBA00023134"/>
    </source>
</evidence>
<evidence type="ECO:0000313" key="10">
    <source>
        <dbReference type="Proteomes" id="UP000272942"/>
    </source>
</evidence>
<dbReference type="PROSITE" id="PS51882">
    <property type="entry name" value="G_ALPHA"/>
    <property type="match status" value="1"/>
</dbReference>
<dbReference type="EMBL" id="UZAN01053982">
    <property type="protein sequence ID" value="VDP90229.1"/>
    <property type="molecule type" value="Genomic_DNA"/>
</dbReference>
<keyword evidence="4 8" id="KW-0460">Magnesium</keyword>
<dbReference type="AlphaFoldDB" id="A0A183B172"/>
<reference evidence="11" key="1">
    <citation type="submission" date="2016-06" db="UniProtKB">
        <authorList>
            <consortium name="WormBaseParasite"/>
        </authorList>
    </citation>
    <scope>IDENTIFICATION</scope>
</reference>
<keyword evidence="3 7" id="KW-0547">Nucleotide-binding</keyword>
<evidence type="ECO:0000256" key="1">
    <source>
        <dbReference type="ARBA" id="ARBA00011356"/>
    </source>
</evidence>
<dbReference type="PANTHER" id="PTHR10218:SF329">
    <property type="entry name" value="GUANINE NUCLEOTIDE-BINDING PROTEIN G(Q) SUBUNIT ALPHA"/>
    <property type="match status" value="1"/>
</dbReference>
<feature type="binding site" evidence="7">
    <location>
        <begin position="358"/>
        <end position="359"/>
    </location>
    <ligand>
        <name>GTP</name>
        <dbReference type="ChEBI" id="CHEBI:37565"/>
    </ligand>
</feature>
<keyword evidence="5 7" id="KW-0342">GTP-binding</keyword>
<name>A0A183B172_9TREM</name>
<protein>
    <submittedName>
        <fullName evidence="11">Guanine nucleotide-binding protein G(Q) subunit alpha</fullName>
    </submittedName>
</protein>
<dbReference type="Gene3D" id="3.40.50.300">
    <property type="entry name" value="P-loop containing nucleotide triphosphate hydrolases"/>
    <property type="match status" value="1"/>
</dbReference>
<evidence type="ECO:0000313" key="11">
    <source>
        <dbReference type="WBParaSite" id="ECPE_0001299501-mRNA-1"/>
    </source>
</evidence>
<dbReference type="GO" id="GO:0001664">
    <property type="term" value="F:G protein-coupled receptor binding"/>
    <property type="evidence" value="ECO:0007669"/>
    <property type="project" value="TreeGrafter"/>
</dbReference>
<dbReference type="PANTHER" id="PTHR10218">
    <property type="entry name" value="GTP-BINDING PROTEIN ALPHA SUBUNIT"/>
    <property type="match status" value="1"/>
</dbReference>
<feature type="binding site" evidence="8">
    <location>
        <position position="256"/>
    </location>
    <ligand>
        <name>Mg(2+)</name>
        <dbReference type="ChEBI" id="CHEBI:18420"/>
    </ligand>
</feature>
<dbReference type="WBParaSite" id="ECPE_0001299501-mRNA-1">
    <property type="protein sequence ID" value="ECPE_0001299501-mRNA-1"/>
    <property type="gene ID" value="ECPE_0001299501"/>
</dbReference>
<dbReference type="GO" id="GO:0031683">
    <property type="term" value="F:G-protein beta/gamma-subunit complex binding"/>
    <property type="evidence" value="ECO:0007669"/>
    <property type="project" value="InterPro"/>
</dbReference>
<dbReference type="SMART" id="SM00275">
    <property type="entry name" value="G_alpha"/>
    <property type="match status" value="1"/>
</dbReference>
<evidence type="ECO:0000256" key="8">
    <source>
        <dbReference type="PIRSR" id="PIRSR601019-2"/>
    </source>
</evidence>
<accession>A0A183B172</accession>
<dbReference type="GO" id="GO:0003924">
    <property type="term" value="F:GTPase activity"/>
    <property type="evidence" value="ECO:0007669"/>
    <property type="project" value="InterPro"/>
</dbReference>
<evidence type="ECO:0000313" key="9">
    <source>
        <dbReference type="EMBL" id="VDP90229.1"/>
    </source>
</evidence>
<dbReference type="Gene3D" id="1.10.400.10">
    <property type="entry name" value="GI Alpha 1, domain 2-like"/>
    <property type="match status" value="1"/>
</dbReference>
<keyword evidence="6" id="KW-0807">Transducer</keyword>
<dbReference type="FunFam" id="1.10.400.10:FF:000002">
    <property type="entry name" value="guanine nucleotide-binding protein G(Q) subunit alpha"/>
    <property type="match status" value="1"/>
</dbReference>
<evidence type="ECO:0000256" key="7">
    <source>
        <dbReference type="PIRSR" id="PIRSR601019-1"/>
    </source>
</evidence>
<keyword evidence="2 8" id="KW-0479">Metal-binding</keyword>
<sequence length="361" mass="41344">DWHARTGPSDEHVLRKFGLDRRCENGEPVVTFADLNLLVVANTRFQHPRKHLLTWYSNDVRTAHQIDYSLARARWASSVEDRHSYRGAEAGNKNDKDHILVRARIKIHLTAHWKTRLLDKINVALLERPERRLSLMDATASNIAATFFDDSTVDAQWSTLKSSIRSGAGAVSSPEFRILRRQAIRPAKRDRKQYWKAIADKMETATVAAHFGKLFRLIRVAAGKKQTSEPLLRSTTGQLIQGTDRKCKGTGESGKSTFIKQMRIIHGAGYSDEERRTFIKLVYQNIYMAMFTMIRAMESLRIAYENPANQAHAEAIREVDYESVTTMDPQHVVAIKSLWEDPGITECYDRRREYQLTDSAK</sequence>
<keyword evidence="10" id="KW-1185">Reference proteome</keyword>
<reference evidence="9 10" key="2">
    <citation type="submission" date="2018-11" db="EMBL/GenBank/DDBJ databases">
        <authorList>
            <consortium name="Pathogen Informatics"/>
        </authorList>
    </citation>
    <scope>NUCLEOTIDE SEQUENCE [LARGE SCALE GENOMIC DNA]</scope>
    <source>
        <strain evidence="9 10">Egypt</strain>
    </source>
</reference>
<dbReference type="SUPFAM" id="SSF47895">
    <property type="entry name" value="Transducin (alpha subunit), insertion domain"/>
    <property type="match status" value="1"/>
</dbReference>
<evidence type="ECO:0000256" key="6">
    <source>
        <dbReference type="ARBA" id="ARBA00023224"/>
    </source>
</evidence>
<organism evidence="11">
    <name type="scientific">Echinostoma caproni</name>
    <dbReference type="NCBI Taxonomy" id="27848"/>
    <lineage>
        <taxon>Eukaryota</taxon>
        <taxon>Metazoa</taxon>
        <taxon>Spiralia</taxon>
        <taxon>Lophotrochozoa</taxon>
        <taxon>Platyhelminthes</taxon>
        <taxon>Trematoda</taxon>
        <taxon>Digenea</taxon>
        <taxon>Plagiorchiida</taxon>
        <taxon>Echinostomata</taxon>
        <taxon>Echinostomatoidea</taxon>
        <taxon>Echinostomatidae</taxon>
        <taxon>Echinostoma</taxon>
    </lineage>
</organism>
<evidence type="ECO:0000256" key="3">
    <source>
        <dbReference type="ARBA" id="ARBA00022741"/>
    </source>
</evidence>
<dbReference type="GO" id="GO:0005834">
    <property type="term" value="C:heterotrimeric G-protein complex"/>
    <property type="evidence" value="ECO:0007669"/>
    <property type="project" value="TreeGrafter"/>
</dbReference>
<dbReference type="GO" id="GO:0005525">
    <property type="term" value="F:GTP binding"/>
    <property type="evidence" value="ECO:0007669"/>
    <property type="project" value="UniProtKB-KW"/>
</dbReference>
<dbReference type="Pfam" id="PF00503">
    <property type="entry name" value="G-alpha"/>
    <property type="match status" value="1"/>
</dbReference>
<dbReference type="InterPro" id="IPR001019">
    <property type="entry name" value="Gprotein_alpha_su"/>
</dbReference>